<reference evidence="3 4" key="1">
    <citation type="submission" date="2017-09" db="EMBL/GenBank/DDBJ databases">
        <title>Pseudomonas abyssi sp. nov. isolated from Abyssopelagic Water.</title>
        <authorList>
            <person name="Wei Y."/>
        </authorList>
    </citation>
    <scope>NUCLEOTIDE SEQUENCE [LARGE SCALE GENOMIC DNA]</scope>
    <source>
        <strain evidence="3 4">MT5</strain>
    </source>
</reference>
<dbReference type="EMBL" id="NTMR01000002">
    <property type="protein sequence ID" value="PBK06239.1"/>
    <property type="molecule type" value="Genomic_DNA"/>
</dbReference>
<dbReference type="Proteomes" id="UP000242313">
    <property type="component" value="Unassembled WGS sequence"/>
</dbReference>
<dbReference type="SUPFAM" id="SSF47413">
    <property type="entry name" value="lambda repressor-like DNA-binding domains"/>
    <property type="match status" value="1"/>
</dbReference>
<dbReference type="SMART" id="SM00530">
    <property type="entry name" value="HTH_XRE"/>
    <property type="match status" value="1"/>
</dbReference>
<gene>
    <name evidence="3" type="ORF">CNQ84_02370</name>
</gene>
<comment type="caution">
    <text evidence="3">The sequence shown here is derived from an EMBL/GenBank/DDBJ whole genome shotgun (WGS) entry which is preliminary data.</text>
</comment>
<evidence type="ECO:0000313" key="4">
    <source>
        <dbReference type="Proteomes" id="UP000242313"/>
    </source>
</evidence>
<feature type="domain" description="HTH cro/C1-type" evidence="2">
    <location>
        <begin position="10"/>
        <end position="52"/>
    </location>
</feature>
<sequence length="138" mass="14848">MTNSSLGERLKAERERLRYTQPEFAEMAGASKRTQIGWEQGRSVPDANALAAWLEEGVDISFLLTGERSNGATSHHLPADEQLLLEAYRGMGAAARKALLADLLTGGKTTKRPARASGGVVVQGNNNRTAGRDLQGKE</sequence>
<dbReference type="CDD" id="cd00093">
    <property type="entry name" value="HTH_XRE"/>
    <property type="match status" value="1"/>
</dbReference>
<protein>
    <recommendedName>
        <fullName evidence="2">HTH cro/C1-type domain-containing protein</fullName>
    </recommendedName>
</protein>
<dbReference type="AlphaFoldDB" id="A0A2A3MN35"/>
<dbReference type="GO" id="GO:0003677">
    <property type="term" value="F:DNA binding"/>
    <property type="evidence" value="ECO:0007669"/>
    <property type="project" value="InterPro"/>
</dbReference>
<feature type="region of interest" description="Disordered" evidence="1">
    <location>
        <begin position="107"/>
        <end position="138"/>
    </location>
</feature>
<dbReference type="Gene3D" id="1.10.260.40">
    <property type="entry name" value="lambda repressor-like DNA-binding domains"/>
    <property type="match status" value="1"/>
</dbReference>
<keyword evidence="4" id="KW-1185">Reference proteome</keyword>
<dbReference type="InterPro" id="IPR001387">
    <property type="entry name" value="Cro/C1-type_HTH"/>
</dbReference>
<organism evidence="3 4">
    <name type="scientific">Pseudomonas abyssi</name>
    <dbReference type="NCBI Taxonomy" id="170540"/>
    <lineage>
        <taxon>Bacteria</taxon>
        <taxon>Pseudomonadati</taxon>
        <taxon>Pseudomonadota</taxon>
        <taxon>Gammaproteobacteria</taxon>
        <taxon>Pseudomonadales</taxon>
        <taxon>Pseudomonadaceae</taxon>
        <taxon>Pseudomonas</taxon>
    </lineage>
</organism>
<evidence type="ECO:0000259" key="2">
    <source>
        <dbReference type="PROSITE" id="PS50943"/>
    </source>
</evidence>
<name>A0A2A3MN35_9PSED</name>
<accession>A0A2A3MN35</accession>
<dbReference type="InterPro" id="IPR010982">
    <property type="entry name" value="Lambda_DNA-bd_dom_sf"/>
</dbReference>
<evidence type="ECO:0000313" key="3">
    <source>
        <dbReference type="EMBL" id="PBK06239.1"/>
    </source>
</evidence>
<dbReference type="PROSITE" id="PS50943">
    <property type="entry name" value="HTH_CROC1"/>
    <property type="match status" value="1"/>
</dbReference>
<proteinExistence type="predicted"/>
<evidence type="ECO:0000256" key="1">
    <source>
        <dbReference type="SAM" id="MobiDB-lite"/>
    </source>
</evidence>